<keyword evidence="5" id="KW-1185">Reference proteome</keyword>
<evidence type="ECO:0000259" key="2">
    <source>
        <dbReference type="Pfam" id="PF01883"/>
    </source>
</evidence>
<evidence type="ECO:0000313" key="5">
    <source>
        <dbReference type="Proteomes" id="UP000546642"/>
    </source>
</evidence>
<dbReference type="InterPro" id="IPR011883">
    <property type="entry name" value="PaaD-like"/>
</dbReference>
<organism evidence="4 5">
    <name type="scientific">Nocardiopsis mwathae</name>
    <dbReference type="NCBI Taxonomy" id="1472723"/>
    <lineage>
        <taxon>Bacteria</taxon>
        <taxon>Bacillati</taxon>
        <taxon>Actinomycetota</taxon>
        <taxon>Actinomycetes</taxon>
        <taxon>Streptosporangiales</taxon>
        <taxon>Nocardiopsidaceae</taxon>
        <taxon>Nocardiopsis</taxon>
    </lineage>
</organism>
<comment type="caution">
    <text evidence="4">The sequence shown here is derived from an EMBL/GenBank/DDBJ whole genome shotgun (WGS) entry which is preliminary data.</text>
</comment>
<feature type="region of interest" description="Disordered" evidence="1">
    <location>
        <begin position="1"/>
        <end position="40"/>
    </location>
</feature>
<dbReference type="Gene3D" id="3.30.300.130">
    <property type="entry name" value="Fe-S cluster assembly (FSCA)"/>
    <property type="match status" value="1"/>
</dbReference>
<dbReference type="Pfam" id="PF23451">
    <property type="entry name" value="Zn_ribbon_PaaD"/>
    <property type="match status" value="1"/>
</dbReference>
<feature type="domain" description="MIP18 family-like" evidence="2">
    <location>
        <begin position="48"/>
        <end position="109"/>
    </location>
</feature>
<sequence length="205" mass="21551">MASGAADRARRMAGPAGRSEDAERVERAAPGGAGTTDGDTAGAAAIADITHLVGSVPDPEMPMVGLADLGILRDVQVDDAGAVTVTVTPTYSGCPAMDAIREDIRARLAEHGHPDVTVRTVLSPPWTTDWITREGRRKLAEHGIAPPPQRAADHRPGATFVPLSVRCPHCGSPDTREVSRFGATACKALYVCAACREPFDRVKPL</sequence>
<dbReference type="Pfam" id="PF01883">
    <property type="entry name" value="FeS_assembly_P"/>
    <property type="match status" value="1"/>
</dbReference>
<dbReference type="InterPro" id="IPR002744">
    <property type="entry name" value="MIP18-like"/>
</dbReference>
<accession>A0A7W9YL98</accession>
<dbReference type="InterPro" id="IPR056572">
    <property type="entry name" value="Zn_ribbon_PaaD"/>
</dbReference>
<dbReference type="AlphaFoldDB" id="A0A7W9YL98"/>
<proteinExistence type="predicted"/>
<dbReference type="PANTHER" id="PTHR42831">
    <property type="entry name" value="FE-S PROTEIN MATURATION AUXILIARY FACTOR YITW"/>
    <property type="match status" value="1"/>
</dbReference>
<dbReference type="PANTHER" id="PTHR42831:SF3">
    <property type="entry name" value="1,2-PHENYLACETYL-COA EPOXIDASE, SUBUNIT D-RELATED"/>
    <property type="match status" value="1"/>
</dbReference>
<dbReference type="InterPro" id="IPR034904">
    <property type="entry name" value="FSCA_dom_sf"/>
</dbReference>
<dbReference type="EMBL" id="JACHDS010000001">
    <property type="protein sequence ID" value="MBB6173626.1"/>
    <property type="molecule type" value="Genomic_DNA"/>
</dbReference>
<dbReference type="SUPFAM" id="SSF117916">
    <property type="entry name" value="Fe-S cluster assembly (FSCA) domain-like"/>
    <property type="match status" value="1"/>
</dbReference>
<name>A0A7W9YL98_9ACTN</name>
<gene>
    <name evidence="4" type="ORF">HNR23_003686</name>
</gene>
<feature type="compositionally biased region" description="Basic and acidic residues" evidence="1">
    <location>
        <begin position="18"/>
        <end position="27"/>
    </location>
</feature>
<feature type="domain" description="PaaD zinc beta ribbon" evidence="3">
    <location>
        <begin position="162"/>
        <end position="203"/>
    </location>
</feature>
<dbReference type="InterPro" id="IPR052339">
    <property type="entry name" value="Fe-S_Maturation_MIP18"/>
</dbReference>
<evidence type="ECO:0000259" key="3">
    <source>
        <dbReference type="Pfam" id="PF23451"/>
    </source>
</evidence>
<evidence type="ECO:0000313" key="4">
    <source>
        <dbReference type="EMBL" id="MBB6173626.1"/>
    </source>
</evidence>
<dbReference type="Proteomes" id="UP000546642">
    <property type="component" value="Unassembled WGS sequence"/>
</dbReference>
<protein>
    <submittedName>
        <fullName evidence="4">Ring-1,2-phenylacetyl-CoA epoxidase subunit PaaD</fullName>
    </submittedName>
</protein>
<reference evidence="4 5" key="1">
    <citation type="submission" date="2020-08" db="EMBL/GenBank/DDBJ databases">
        <title>Sequencing the genomes of 1000 actinobacteria strains.</title>
        <authorList>
            <person name="Klenk H.-P."/>
        </authorList>
    </citation>
    <scope>NUCLEOTIDE SEQUENCE [LARGE SCALE GENOMIC DNA]</scope>
    <source>
        <strain evidence="4 5">DSM 46659</strain>
    </source>
</reference>
<evidence type="ECO:0000256" key="1">
    <source>
        <dbReference type="SAM" id="MobiDB-lite"/>
    </source>
</evidence>
<dbReference type="RefSeq" id="WP_246421796.1">
    <property type="nucleotide sequence ID" value="NZ_JACHDS010000001.1"/>
</dbReference>
<dbReference type="NCBIfam" id="TIGR02159">
    <property type="entry name" value="PA_CoA_Oxy4"/>
    <property type="match status" value="1"/>
</dbReference>